<feature type="compositionally biased region" description="Polar residues" evidence="1">
    <location>
        <begin position="68"/>
        <end position="77"/>
    </location>
</feature>
<sequence length="173" mass="17531">AGVIASTLAVAKGDPKKDSKGSKLNLLSFEDDGDDPGFVPKKDSKKDKQRQSKLARAPALPDLPTEAASHTQRSTAGEYTAERLRELQRNAISFSAARLGGPAEEGGGAGAGGGGSEPVIKLSGSFKPAGAPKDDRFSLPGSSIALVKPAEEEEEGMALPPPPRQGGAGGSAG</sequence>
<name>A0AAD3HJX2_9CHLO</name>
<feature type="compositionally biased region" description="Basic and acidic residues" evidence="1">
    <location>
        <begin position="40"/>
        <end position="50"/>
    </location>
</feature>
<keyword evidence="3" id="KW-1185">Reference proteome</keyword>
<dbReference type="Proteomes" id="UP001054857">
    <property type="component" value="Unassembled WGS sequence"/>
</dbReference>
<accession>A0AAD3HJX2</accession>
<organism evidence="2 3">
    <name type="scientific">Astrephomene gubernaculifera</name>
    <dbReference type="NCBI Taxonomy" id="47775"/>
    <lineage>
        <taxon>Eukaryota</taxon>
        <taxon>Viridiplantae</taxon>
        <taxon>Chlorophyta</taxon>
        <taxon>core chlorophytes</taxon>
        <taxon>Chlorophyceae</taxon>
        <taxon>CS clade</taxon>
        <taxon>Chlamydomonadales</taxon>
        <taxon>Astrephomenaceae</taxon>
        <taxon>Astrephomene</taxon>
    </lineage>
</organism>
<feature type="non-terminal residue" evidence="2">
    <location>
        <position position="173"/>
    </location>
</feature>
<feature type="region of interest" description="Disordered" evidence="1">
    <location>
        <begin position="99"/>
        <end position="173"/>
    </location>
</feature>
<reference evidence="2 3" key="1">
    <citation type="journal article" date="2021" name="Sci. Rep.">
        <title>Genome sequencing of the multicellular alga Astrephomene provides insights into convergent evolution of germ-soma differentiation.</title>
        <authorList>
            <person name="Yamashita S."/>
            <person name="Yamamoto K."/>
            <person name="Matsuzaki R."/>
            <person name="Suzuki S."/>
            <person name="Yamaguchi H."/>
            <person name="Hirooka S."/>
            <person name="Minakuchi Y."/>
            <person name="Miyagishima S."/>
            <person name="Kawachi M."/>
            <person name="Toyoda A."/>
            <person name="Nozaki H."/>
        </authorList>
    </citation>
    <scope>NUCLEOTIDE SEQUENCE [LARGE SCALE GENOMIC DNA]</scope>
    <source>
        <strain evidence="2 3">NIES-4017</strain>
    </source>
</reference>
<protein>
    <submittedName>
        <fullName evidence="2">Uncharacterized protein</fullName>
    </submittedName>
</protein>
<feature type="non-terminal residue" evidence="2">
    <location>
        <position position="1"/>
    </location>
</feature>
<comment type="caution">
    <text evidence="2">The sequence shown here is derived from an EMBL/GenBank/DDBJ whole genome shotgun (WGS) entry which is preliminary data.</text>
</comment>
<evidence type="ECO:0000256" key="1">
    <source>
        <dbReference type="SAM" id="MobiDB-lite"/>
    </source>
</evidence>
<proteinExistence type="predicted"/>
<evidence type="ECO:0000313" key="2">
    <source>
        <dbReference type="EMBL" id="GFR43326.1"/>
    </source>
</evidence>
<evidence type="ECO:0000313" key="3">
    <source>
        <dbReference type="Proteomes" id="UP001054857"/>
    </source>
</evidence>
<feature type="region of interest" description="Disordered" evidence="1">
    <location>
        <begin position="1"/>
        <end position="84"/>
    </location>
</feature>
<feature type="compositionally biased region" description="Gly residues" evidence="1">
    <location>
        <begin position="103"/>
        <end position="116"/>
    </location>
</feature>
<dbReference type="EMBL" id="BMAR01000005">
    <property type="protein sequence ID" value="GFR43326.1"/>
    <property type="molecule type" value="Genomic_DNA"/>
</dbReference>
<gene>
    <name evidence="2" type="ORF">Agub_g4396</name>
</gene>
<dbReference type="AlphaFoldDB" id="A0AAD3HJX2"/>